<dbReference type="Proteomes" id="UP000886129">
    <property type="component" value="Unassembled WGS sequence"/>
</dbReference>
<proteinExistence type="predicted"/>
<name>A0A7C5DVP1_9BACT</name>
<sequence length="118" mass="13250">MKLFTRSDMILIALLIAIMLLISYNAPYRSTEAEVYVQGKAYMKIDLSKDATYNIANHMIVEVLDGKIRAQESDCPEKLCVKQGWISSPEVPIVCLPNKILIKIVGKLSDEAMDAMTR</sequence>
<dbReference type="EMBL" id="DRTH01000145">
    <property type="protein sequence ID" value="HHF08621.1"/>
    <property type="molecule type" value="Genomic_DNA"/>
</dbReference>
<organism evidence="1">
    <name type="scientific">Kosmotoga arenicorallina</name>
    <dbReference type="NCBI Taxonomy" id="688066"/>
    <lineage>
        <taxon>Bacteria</taxon>
        <taxon>Thermotogati</taxon>
        <taxon>Thermotogota</taxon>
        <taxon>Thermotogae</taxon>
        <taxon>Kosmotogales</taxon>
        <taxon>Kosmotogaceae</taxon>
        <taxon>Kosmotoga</taxon>
    </lineage>
</organism>
<accession>A0A7C5DVP1</accession>
<dbReference type="InterPro" id="IPR038690">
    <property type="entry name" value="NusG_2_sf"/>
</dbReference>
<dbReference type="CDD" id="cd09846">
    <property type="entry name" value="DUF1312"/>
    <property type="match status" value="1"/>
</dbReference>
<comment type="caution">
    <text evidence="1">The sequence shown here is derived from an EMBL/GenBank/DDBJ whole genome shotgun (WGS) entry which is preliminary data.</text>
</comment>
<reference evidence="1" key="1">
    <citation type="journal article" date="2020" name="mSystems">
        <title>Genome- and Community-Level Interaction Insights into Carbon Utilization and Element Cycling Functions of Hydrothermarchaeota in Hydrothermal Sediment.</title>
        <authorList>
            <person name="Zhou Z."/>
            <person name="Liu Y."/>
            <person name="Xu W."/>
            <person name="Pan J."/>
            <person name="Luo Z.H."/>
            <person name="Li M."/>
        </authorList>
    </citation>
    <scope>NUCLEOTIDE SEQUENCE [LARGE SCALE GENOMIC DNA]</scope>
    <source>
        <strain evidence="1">HyVt-80</strain>
    </source>
</reference>
<evidence type="ECO:0000313" key="1">
    <source>
        <dbReference type="EMBL" id="HHF08621.1"/>
    </source>
</evidence>
<protein>
    <submittedName>
        <fullName evidence="1">NusG domain II-containing protein</fullName>
    </submittedName>
</protein>
<dbReference type="Pfam" id="PF07009">
    <property type="entry name" value="NusG_II"/>
    <property type="match status" value="1"/>
</dbReference>
<dbReference type="Gene3D" id="2.60.320.10">
    <property type="entry name" value="N-utilization substance G protein NusG, insert domain"/>
    <property type="match status" value="1"/>
</dbReference>
<gene>
    <name evidence="1" type="ORF">ENL26_02470</name>
</gene>
<dbReference type="AlphaFoldDB" id="A0A7C5DVP1"/>